<dbReference type="InterPro" id="IPR036618">
    <property type="entry name" value="PtsI_HPr-bd_sf"/>
</dbReference>
<dbReference type="InterPro" id="IPR008279">
    <property type="entry name" value="PEP-util_enz_mobile_dom"/>
</dbReference>
<keyword evidence="9" id="KW-0670">Pyruvate</keyword>
<dbReference type="RefSeq" id="WP_147463511.1">
    <property type="nucleotide sequence ID" value="NZ_RFFI01000045.1"/>
</dbReference>
<dbReference type="GO" id="GO:0046872">
    <property type="term" value="F:metal ion binding"/>
    <property type="evidence" value="ECO:0007669"/>
    <property type="project" value="UniProtKB-KW"/>
</dbReference>
<dbReference type="InterPro" id="IPR040442">
    <property type="entry name" value="Pyrv_kinase-like_dom_sf"/>
</dbReference>
<dbReference type="Gene3D" id="3.20.20.60">
    <property type="entry name" value="Phosphoenolpyruvate-binding domains"/>
    <property type="match status" value="1"/>
</dbReference>
<keyword evidence="6" id="KW-0460">Magnesium</keyword>
<dbReference type="GO" id="GO:0009401">
    <property type="term" value="P:phosphoenolpyruvate-dependent sugar phosphotransferase system"/>
    <property type="evidence" value="ECO:0007669"/>
    <property type="project" value="InterPro"/>
</dbReference>
<proteinExistence type="inferred from homology"/>
<dbReference type="PANTHER" id="PTHR46244">
    <property type="entry name" value="PHOSPHOENOLPYRUVATE-PROTEIN PHOSPHOTRANSFERASE"/>
    <property type="match status" value="1"/>
</dbReference>
<dbReference type="PANTHER" id="PTHR46244:SF3">
    <property type="entry name" value="PHOSPHOENOLPYRUVATE-PROTEIN PHOSPHOTRANSFERASE"/>
    <property type="match status" value="1"/>
</dbReference>
<dbReference type="Pfam" id="PF00391">
    <property type="entry name" value="PEP-utilizers"/>
    <property type="match status" value="1"/>
</dbReference>
<comment type="caution">
    <text evidence="9">The sequence shown here is derived from an EMBL/GenBank/DDBJ whole genome shotgun (WGS) entry which is preliminary data.</text>
</comment>
<evidence type="ECO:0000313" key="9">
    <source>
        <dbReference type="EMBL" id="RMI09578.1"/>
    </source>
</evidence>
<dbReference type="InterPro" id="IPR036637">
    <property type="entry name" value="Phosphohistidine_dom_sf"/>
</dbReference>
<evidence type="ECO:0000313" key="10">
    <source>
        <dbReference type="Proteomes" id="UP000269289"/>
    </source>
</evidence>
<dbReference type="PROSITE" id="PS00370">
    <property type="entry name" value="PEP_ENZYMES_PHOS_SITE"/>
    <property type="match status" value="1"/>
</dbReference>
<feature type="non-terminal residue" evidence="9">
    <location>
        <position position="1"/>
    </location>
</feature>
<evidence type="ECO:0000256" key="3">
    <source>
        <dbReference type="ARBA" id="ARBA00022679"/>
    </source>
</evidence>
<organism evidence="9 10">
    <name type="scientific">Cellulomonas triticagri</name>
    <dbReference type="NCBI Taxonomy" id="2483352"/>
    <lineage>
        <taxon>Bacteria</taxon>
        <taxon>Bacillati</taxon>
        <taxon>Actinomycetota</taxon>
        <taxon>Actinomycetes</taxon>
        <taxon>Micrococcales</taxon>
        <taxon>Cellulomonadaceae</taxon>
        <taxon>Cellulomonas</taxon>
    </lineage>
</organism>
<dbReference type="Pfam" id="PF02896">
    <property type="entry name" value="PEP-utilizers_C"/>
    <property type="match status" value="1"/>
</dbReference>
<evidence type="ECO:0000256" key="1">
    <source>
        <dbReference type="ARBA" id="ARBA00001946"/>
    </source>
</evidence>
<dbReference type="Gene3D" id="3.50.30.10">
    <property type="entry name" value="Phosphohistidine domain"/>
    <property type="match status" value="1"/>
</dbReference>
<evidence type="ECO:0000256" key="2">
    <source>
        <dbReference type="ARBA" id="ARBA00007837"/>
    </source>
</evidence>
<protein>
    <submittedName>
        <fullName evidence="9">Phosphoenolpyruvate--protein phosphotransferase</fullName>
    </submittedName>
</protein>
<dbReference type="PROSITE" id="PS00742">
    <property type="entry name" value="PEP_ENZYMES_2"/>
    <property type="match status" value="1"/>
</dbReference>
<evidence type="ECO:0000256" key="4">
    <source>
        <dbReference type="ARBA" id="ARBA00022723"/>
    </source>
</evidence>
<dbReference type="OrthoDB" id="9765468at2"/>
<dbReference type="PRINTS" id="PR01736">
    <property type="entry name" value="PHPHTRNFRASE"/>
</dbReference>
<dbReference type="GO" id="GO:0016301">
    <property type="term" value="F:kinase activity"/>
    <property type="evidence" value="ECO:0007669"/>
    <property type="project" value="UniProtKB-KW"/>
</dbReference>
<dbReference type="InterPro" id="IPR023151">
    <property type="entry name" value="PEP_util_CS"/>
</dbReference>
<dbReference type="SUPFAM" id="SSF51621">
    <property type="entry name" value="Phosphoenolpyruvate/pyruvate domain"/>
    <property type="match status" value="1"/>
</dbReference>
<dbReference type="Proteomes" id="UP000269289">
    <property type="component" value="Unassembled WGS sequence"/>
</dbReference>
<dbReference type="InterPro" id="IPR050499">
    <property type="entry name" value="PEP-utilizing_PTS_enzyme"/>
</dbReference>
<dbReference type="AlphaFoldDB" id="A0A3M2JH24"/>
<accession>A0A3M2JH24</accession>
<keyword evidence="3 9" id="KW-0808">Transferase</keyword>
<keyword evidence="10" id="KW-1185">Reference proteome</keyword>
<feature type="domain" description="PEP-utilising enzyme mobile" evidence="7">
    <location>
        <begin position="77"/>
        <end position="147"/>
    </location>
</feature>
<comment type="similarity">
    <text evidence="2">Belongs to the PEP-utilizing enzyme family.</text>
</comment>
<dbReference type="InterPro" id="IPR000121">
    <property type="entry name" value="PEP_util_C"/>
</dbReference>
<dbReference type="InterPro" id="IPR018274">
    <property type="entry name" value="PEP_util_AS"/>
</dbReference>
<evidence type="ECO:0000256" key="6">
    <source>
        <dbReference type="ARBA" id="ARBA00022842"/>
    </source>
</evidence>
<gene>
    <name evidence="9" type="ORF">EBM89_09605</name>
</gene>
<dbReference type="Gene3D" id="1.10.274.10">
    <property type="entry name" value="PtsI, HPr-binding domain"/>
    <property type="match status" value="1"/>
</dbReference>
<dbReference type="EMBL" id="RFFI01000045">
    <property type="protein sequence ID" value="RMI09578.1"/>
    <property type="molecule type" value="Genomic_DNA"/>
</dbReference>
<keyword evidence="5" id="KW-0418">Kinase</keyword>
<evidence type="ECO:0000259" key="8">
    <source>
        <dbReference type="Pfam" id="PF02896"/>
    </source>
</evidence>
<dbReference type="InterPro" id="IPR015813">
    <property type="entry name" value="Pyrv/PenolPyrv_kinase-like_dom"/>
</dbReference>
<reference evidence="9 10" key="1">
    <citation type="submission" date="2018-10" db="EMBL/GenBank/DDBJ databases">
        <title>Isolation, diversity and antifungal activity of actinobacteria from wheat.</title>
        <authorList>
            <person name="Han C."/>
        </authorList>
    </citation>
    <scope>NUCLEOTIDE SEQUENCE [LARGE SCALE GENOMIC DNA]</scope>
    <source>
        <strain evidence="9 10">NEAU-YY56</strain>
    </source>
</reference>
<feature type="domain" description="PEP-utilising enzyme C-terminal" evidence="8">
    <location>
        <begin position="174"/>
        <end position="450"/>
    </location>
</feature>
<evidence type="ECO:0000256" key="5">
    <source>
        <dbReference type="ARBA" id="ARBA00022777"/>
    </source>
</evidence>
<evidence type="ECO:0000259" key="7">
    <source>
        <dbReference type="Pfam" id="PF00391"/>
    </source>
</evidence>
<keyword evidence="4" id="KW-0479">Metal-binding</keyword>
<dbReference type="SUPFAM" id="SSF52009">
    <property type="entry name" value="Phosphohistidine domain"/>
    <property type="match status" value="1"/>
</dbReference>
<name>A0A3M2JH24_9CELL</name>
<dbReference type="SUPFAM" id="SSF47831">
    <property type="entry name" value="Enzyme I of the PEP:sugar phosphotransferase system HPr-binding (sub)domain"/>
    <property type="match status" value="1"/>
</dbReference>
<comment type="cofactor">
    <cofactor evidence="1">
        <name>Mg(2+)</name>
        <dbReference type="ChEBI" id="CHEBI:18420"/>
    </cofactor>
</comment>
<sequence length="489" mass="49103">TAQIAADPALTGGVREALAAGTPPVAAVRAVVGRFAEMFAAAGGLLAERVTDLHSVRDRVVAALLEAPAPGVPALTAPSVVVARDLAPADTAALDLDLVLAIVTEVGGPTGHTAIIAGQLGLACLVQVPGVTEVPDGTTVLVDGRAGTLVVDPGPDAVALVAERAAAEEALEGDTEPAATADGHRVDLLANIGTAADAERAAAATDARTVAGSGLFRTEVLFLDATTAPTVADQQREYAAALAAFGDRKVVVRTLDAGADKPLAFATLPDEENPALGVRGYRIGRAHPHLLTDQLTALAAAAAQTGTEPWVMAPMISTPAEARAFAAAARAAGLTRVGVMVEVPAAALRAGEVLAEVDFVSIGTNDLAQYTMASDRLRGELADLLDRWQPAVLDLVASTASAGADLGKPVGVCGESAADPLMALVLVGLGITSLSMAPGAVPAVRSALRAHTHEQCRAMARAARTAADPESARAAVAALLAPEVAALLA</sequence>